<evidence type="ECO:0000256" key="1">
    <source>
        <dbReference type="ARBA" id="ARBA00022517"/>
    </source>
</evidence>
<proteinExistence type="inferred from homology"/>
<dbReference type="GO" id="GO:0008234">
    <property type="term" value="F:cysteine-type peptidase activity"/>
    <property type="evidence" value="ECO:0007669"/>
    <property type="project" value="UniProtKB-KW"/>
</dbReference>
<dbReference type="GO" id="GO:0006508">
    <property type="term" value="P:proteolysis"/>
    <property type="evidence" value="ECO:0007669"/>
    <property type="project" value="UniProtKB-KW"/>
</dbReference>
<dbReference type="Proteomes" id="UP000184386">
    <property type="component" value="Unassembled WGS sequence"/>
</dbReference>
<dbReference type="SUPFAM" id="SSF118010">
    <property type="entry name" value="TM1457-like"/>
    <property type="match status" value="1"/>
</dbReference>
<evidence type="ECO:0000256" key="2">
    <source>
        <dbReference type="ARBA" id="ARBA00022670"/>
    </source>
</evidence>
<accession>A0A1M6JSG2</accession>
<keyword evidence="4" id="KW-0788">Thiol protease</keyword>
<sequence>MITLSVYKDADGKITGFRSTGHAGFAESGQDIVCAAVSALVINTVNSIETFTSDTFDLKEEEGMIDFRIVSKPCNESTLLLNSLFLGINGIREDYGKKYIKFV</sequence>
<dbReference type="GO" id="GO:0042254">
    <property type="term" value="P:ribosome biogenesis"/>
    <property type="evidence" value="ECO:0007669"/>
    <property type="project" value="UniProtKB-KW"/>
</dbReference>
<gene>
    <name evidence="7" type="ORF">SAMN02745136_00186</name>
</gene>
<dbReference type="PANTHER" id="PTHR39178">
    <property type="entry name" value="HYPOTHETICAL RIBOSOME-ASSOCIATED PROTEIN"/>
    <property type="match status" value="1"/>
</dbReference>
<dbReference type="STRING" id="1121322.SAMN02745136_00186"/>
<evidence type="ECO:0000313" key="8">
    <source>
        <dbReference type="Proteomes" id="UP000184386"/>
    </source>
</evidence>
<dbReference type="Gene3D" id="3.30.70.1490">
    <property type="entry name" value="Cysteine protease Prp"/>
    <property type="match status" value="1"/>
</dbReference>
<keyword evidence="3" id="KW-0378">Hydrolase</keyword>
<evidence type="ECO:0000256" key="6">
    <source>
        <dbReference type="ARBA" id="ARBA00044538"/>
    </source>
</evidence>
<dbReference type="InterPro" id="IPR007422">
    <property type="entry name" value="Peptidase_Prp"/>
</dbReference>
<evidence type="ECO:0000256" key="5">
    <source>
        <dbReference type="ARBA" id="ARBA00044503"/>
    </source>
</evidence>
<keyword evidence="1" id="KW-0690">Ribosome biogenesis</keyword>
<keyword evidence="8" id="KW-1185">Reference proteome</keyword>
<keyword evidence="2" id="KW-0645">Protease</keyword>
<dbReference type="RefSeq" id="WP_073271962.1">
    <property type="nucleotide sequence ID" value="NZ_FRAC01000006.1"/>
</dbReference>
<dbReference type="CDD" id="cd16332">
    <property type="entry name" value="Prp-like"/>
    <property type="match status" value="1"/>
</dbReference>
<comment type="similarity">
    <text evidence="5">Belongs to the Prp family.</text>
</comment>
<name>A0A1M6JSG2_9FIRM</name>
<dbReference type="EMBL" id="FRAC01000006">
    <property type="protein sequence ID" value="SHJ49576.1"/>
    <property type="molecule type" value="Genomic_DNA"/>
</dbReference>
<dbReference type="Pfam" id="PF04327">
    <property type="entry name" value="Peptidase_Prp"/>
    <property type="match status" value="1"/>
</dbReference>
<dbReference type="OrthoDB" id="48998at2"/>
<reference evidence="7 8" key="1">
    <citation type="submission" date="2016-11" db="EMBL/GenBank/DDBJ databases">
        <authorList>
            <person name="Jaros S."/>
            <person name="Januszkiewicz K."/>
            <person name="Wedrychowicz H."/>
        </authorList>
    </citation>
    <scope>NUCLEOTIDE SEQUENCE [LARGE SCALE GENOMIC DNA]</scope>
    <source>
        <strain evidence="7 8">DSM 15929</strain>
    </source>
</reference>
<evidence type="ECO:0000313" key="7">
    <source>
        <dbReference type="EMBL" id="SHJ49576.1"/>
    </source>
</evidence>
<dbReference type="PANTHER" id="PTHR39178:SF1">
    <property type="entry name" value="RIBOSOMAL-PROCESSING CYSTEINE PROTEASE PRP"/>
    <property type="match status" value="1"/>
</dbReference>
<evidence type="ECO:0000256" key="4">
    <source>
        <dbReference type="ARBA" id="ARBA00022807"/>
    </source>
</evidence>
<dbReference type="AlphaFoldDB" id="A0A1M6JSG2"/>
<evidence type="ECO:0000256" key="3">
    <source>
        <dbReference type="ARBA" id="ARBA00022801"/>
    </source>
</evidence>
<protein>
    <recommendedName>
        <fullName evidence="6">Ribosomal processing cysteine protease Prp</fullName>
    </recommendedName>
</protein>
<dbReference type="InterPro" id="IPR036764">
    <property type="entry name" value="Peptidase_Prp_sf"/>
</dbReference>
<organism evidence="7 8">
    <name type="scientific">Anaerocolumna jejuensis DSM 15929</name>
    <dbReference type="NCBI Taxonomy" id="1121322"/>
    <lineage>
        <taxon>Bacteria</taxon>
        <taxon>Bacillati</taxon>
        <taxon>Bacillota</taxon>
        <taxon>Clostridia</taxon>
        <taxon>Lachnospirales</taxon>
        <taxon>Lachnospiraceae</taxon>
        <taxon>Anaerocolumna</taxon>
    </lineage>
</organism>